<dbReference type="InterPro" id="IPR014790">
    <property type="entry name" value="MutL_C"/>
</dbReference>
<dbReference type="GO" id="GO:0032300">
    <property type="term" value="C:mismatch repair complex"/>
    <property type="evidence" value="ECO:0007669"/>
    <property type="project" value="InterPro"/>
</dbReference>
<dbReference type="InterPro" id="IPR013507">
    <property type="entry name" value="DNA_mismatch_S5_2-like"/>
</dbReference>
<dbReference type="InterPro" id="IPR014762">
    <property type="entry name" value="DNA_mismatch_repair_CS"/>
</dbReference>
<dbReference type="GO" id="GO:0140664">
    <property type="term" value="F:ATP-dependent DNA damage sensor activity"/>
    <property type="evidence" value="ECO:0007669"/>
    <property type="project" value="InterPro"/>
</dbReference>
<dbReference type="Pfam" id="PF01119">
    <property type="entry name" value="DNA_mis_repair"/>
    <property type="match status" value="1"/>
</dbReference>
<sequence length="763" mass="80051">MTDASDADGADADAPVEAASEISKLDEQTVQRIAAGEVVERPASAVKELVENSLDADAERIEVAVERGGVESIRVRDDGVGMSEADVRAAVREHTTSKIDDVDDLDAGVGTLGFRGEALNTIGAVSRTTITTKPRGADDAGTRLTYVGGEVESVEPAGCPEGTTVEVEELFFNTPARKKYLKTEATEFAHVNRVVTQYALANPGVAVSLEHDGREVFATTGQGDLQSTLLAVYGKDVAASMIGVDAAPEVGSEFPEGPLDEVSGYVSHPETTRSSREYVSTFVNGRYVRSPAVREAVLESYGGQLASDRYPFVVLFLEVPAETVDVNVHPRKMEIRWGDEAGVRRQVRAAVEDALLDHGLVRSSAPRGRSAPEETSIAPEADADAATGDSHDESDVASTDDGATSQTDATPTSEPADSPAATPDARAGDDAGSEDSSDASATAASNSETGETASTGPSSAGADTTTDAAAAGSDDASVSASSSERSTFGRERSAFDGTDADDSTLDAESRSSGSDAETASADSASNGSGAVAVDDGKFTGPHDQRTLGGDVVDDERRYDSLPRLRVLGQLQDTYVVAETDEGLALIDQHAADERVNYERLKAEFEGDTTAQALASPVELELTAGEAALFDEYREALAKLGFYAERDGRRASVSTVPAVLDETLAPERLRDVLTSFIEGDADGGGEAAVESLADEFIADLACYPSITGNTSLREGSVVDLLDALDDCENPWACPHGRPVVIEVDGEEIEDRFERDYPGHGGRRG</sequence>
<dbReference type="Pfam" id="PF13589">
    <property type="entry name" value="HATPase_c_3"/>
    <property type="match status" value="1"/>
</dbReference>
<dbReference type="GO" id="GO:0016887">
    <property type="term" value="F:ATP hydrolysis activity"/>
    <property type="evidence" value="ECO:0007669"/>
    <property type="project" value="InterPro"/>
</dbReference>
<dbReference type="Pfam" id="PF08676">
    <property type="entry name" value="MutL_C"/>
    <property type="match status" value="1"/>
</dbReference>
<dbReference type="SMART" id="SM00853">
    <property type="entry name" value="MutL_C"/>
    <property type="match status" value="1"/>
</dbReference>
<proteinExistence type="inferred from homology"/>
<feature type="compositionally biased region" description="Polar residues" evidence="5">
    <location>
        <begin position="401"/>
        <end position="415"/>
    </location>
</feature>
<feature type="compositionally biased region" description="Low complexity" evidence="5">
    <location>
        <begin position="511"/>
        <end position="533"/>
    </location>
</feature>
<dbReference type="SMART" id="SM01340">
    <property type="entry name" value="DNA_mis_repair"/>
    <property type="match status" value="1"/>
</dbReference>
<feature type="region of interest" description="Disordered" evidence="5">
    <location>
        <begin position="362"/>
        <end position="554"/>
    </location>
</feature>
<dbReference type="InterPro" id="IPR014721">
    <property type="entry name" value="Ribsml_uS5_D2-typ_fold_subgr"/>
</dbReference>
<evidence type="ECO:0000256" key="4">
    <source>
        <dbReference type="HAMAP-Rule" id="MF_00149"/>
    </source>
</evidence>
<feature type="compositionally biased region" description="Basic and acidic residues" evidence="5">
    <location>
        <begin position="534"/>
        <end position="545"/>
    </location>
</feature>
<dbReference type="SUPFAM" id="SSF55874">
    <property type="entry name" value="ATPase domain of HSP90 chaperone/DNA topoisomerase II/histidine kinase"/>
    <property type="match status" value="1"/>
</dbReference>
<keyword evidence="9" id="KW-1185">Reference proteome</keyword>
<organism evidence="8 9">
    <name type="scientific">Natronoarchaeum philippinense</name>
    <dbReference type="NCBI Taxonomy" id="558529"/>
    <lineage>
        <taxon>Archaea</taxon>
        <taxon>Methanobacteriati</taxon>
        <taxon>Methanobacteriota</taxon>
        <taxon>Stenosarchaea group</taxon>
        <taxon>Halobacteria</taxon>
        <taxon>Halobacteriales</taxon>
        <taxon>Natronoarchaeaceae</taxon>
    </lineage>
</organism>
<dbReference type="GO" id="GO:0030983">
    <property type="term" value="F:mismatched DNA binding"/>
    <property type="evidence" value="ECO:0007669"/>
    <property type="project" value="InterPro"/>
</dbReference>
<keyword evidence="3 4" id="KW-0234">DNA repair</keyword>
<dbReference type="CDD" id="cd16926">
    <property type="entry name" value="HATPase_MutL-MLH-PMS-like"/>
    <property type="match status" value="1"/>
</dbReference>
<dbReference type="FunFam" id="3.30.565.10:FF:000003">
    <property type="entry name" value="DNA mismatch repair endonuclease MutL"/>
    <property type="match status" value="1"/>
</dbReference>
<evidence type="ECO:0000313" key="8">
    <source>
        <dbReference type="EMBL" id="SNZ12476.1"/>
    </source>
</evidence>
<name>A0A285NX54_NATPI</name>
<dbReference type="OrthoDB" id="146201at2157"/>
<dbReference type="EMBL" id="OBEJ01000002">
    <property type="protein sequence ID" value="SNZ12476.1"/>
    <property type="molecule type" value="Genomic_DNA"/>
</dbReference>
<dbReference type="InterPro" id="IPR020568">
    <property type="entry name" value="Ribosomal_Su5_D2-typ_SF"/>
</dbReference>
<feature type="region of interest" description="Disordered" evidence="5">
    <location>
        <begin position="1"/>
        <end position="25"/>
    </location>
</feature>
<feature type="compositionally biased region" description="Acidic residues" evidence="5">
    <location>
        <begin position="1"/>
        <end position="11"/>
    </location>
</feature>
<dbReference type="InterPro" id="IPR002099">
    <property type="entry name" value="MutL/Mlh/PMS"/>
</dbReference>
<keyword evidence="2 4" id="KW-0227">DNA damage</keyword>
<protein>
    <recommendedName>
        <fullName evidence="4">DNA mismatch repair protein MutL</fullName>
    </recommendedName>
</protein>
<evidence type="ECO:0000256" key="2">
    <source>
        <dbReference type="ARBA" id="ARBA00022763"/>
    </source>
</evidence>
<dbReference type="CDD" id="cd00782">
    <property type="entry name" value="MutL_Trans"/>
    <property type="match status" value="1"/>
</dbReference>
<reference evidence="9" key="1">
    <citation type="submission" date="2017-09" db="EMBL/GenBank/DDBJ databases">
        <authorList>
            <person name="Varghese N."/>
            <person name="Submissions S."/>
        </authorList>
    </citation>
    <scope>NUCLEOTIDE SEQUENCE [LARGE SCALE GENOMIC DNA]</scope>
    <source>
        <strain evidence="9">DSM 27208</strain>
    </source>
</reference>
<dbReference type="PROSITE" id="PS00058">
    <property type="entry name" value="DNA_MISMATCH_REPAIR_1"/>
    <property type="match status" value="1"/>
</dbReference>
<evidence type="ECO:0000256" key="5">
    <source>
        <dbReference type="SAM" id="MobiDB-lite"/>
    </source>
</evidence>
<dbReference type="SUPFAM" id="SSF54211">
    <property type="entry name" value="Ribosomal protein S5 domain 2-like"/>
    <property type="match status" value="1"/>
</dbReference>
<comment type="similarity">
    <text evidence="1 4">Belongs to the DNA mismatch repair MutL/HexB family.</text>
</comment>
<dbReference type="Gene3D" id="3.30.1540.20">
    <property type="entry name" value="MutL, C-terminal domain, dimerisation subdomain"/>
    <property type="match status" value="1"/>
</dbReference>
<accession>A0A285NX54</accession>
<feature type="compositionally biased region" description="Low complexity" evidence="5">
    <location>
        <begin position="438"/>
        <end position="483"/>
    </location>
</feature>
<dbReference type="InterPro" id="IPR020667">
    <property type="entry name" value="DNA_mismatch_repair_MutL"/>
</dbReference>
<feature type="domain" description="DNA mismatch repair protein S5" evidence="7">
    <location>
        <begin position="229"/>
        <end position="356"/>
    </location>
</feature>
<dbReference type="PANTHER" id="PTHR10073:SF12">
    <property type="entry name" value="DNA MISMATCH REPAIR PROTEIN MLH1"/>
    <property type="match status" value="1"/>
</dbReference>
<comment type="function">
    <text evidence="4">This protein is involved in the repair of mismatches in DNA. It is required for dam-dependent methyl-directed DNA mismatch repair. May act as a 'molecular matchmaker', a protein that promotes the formation of a stable complex between two or more DNA-binding proteins in an ATP-dependent manner without itself being part of a final effector complex.</text>
</comment>
<dbReference type="Gene3D" id="3.30.1370.100">
    <property type="entry name" value="MutL, C-terminal domain, regulatory subdomain"/>
    <property type="match status" value="1"/>
</dbReference>
<dbReference type="InterPro" id="IPR038973">
    <property type="entry name" value="MutL/Mlh/Pms-like"/>
</dbReference>
<dbReference type="GO" id="GO:0005524">
    <property type="term" value="F:ATP binding"/>
    <property type="evidence" value="ECO:0007669"/>
    <property type="project" value="InterPro"/>
</dbReference>
<dbReference type="InterPro" id="IPR037198">
    <property type="entry name" value="MutL_C_sf"/>
</dbReference>
<dbReference type="GO" id="GO:0006298">
    <property type="term" value="P:mismatch repair"/>
    <property type="evidence" value="ECO:0007669"/>
    <property type="project" value="UniProtKB-UniRule"/>
</dbReference>
<gene>
    <name evidence="4" type="primary">mutL</name>
    <name evidence="8" type="ORF">SAMN06269185_1764</name>
</gene>
<dbReference type="AlphaFoldDB" id="A0A285NX54"/>
<dbReference type="SUPFAM" id="SSF118116">
    <property type="entry name" value="DNA mismatch repair protein MutL"/>
    <property type="match status" value="1"/>
</dbReference>
<dbReference type="PANTHER" id="PTHR10073">
    <property type="entry name" value="DNA MISMATCH REPAIR PROTEIN MLH, PMS, MUTL"/>
    <property type="match status" value="1"/>
</dbReference>
<dbReference type="InterPro" id="IPR036890">
    <property type="entry name" value="HATPase_C_sf"/>
</dbReference>
<dbReference type="InterPro" id="IPR042121">
    <property type="entry name" value="MutL_C_regsub"/>
</dbReference>
<dbReference type="Gene3D" id="3.30.565.10">
    <property type="entry name" value="Histidine kinase-like ATPase, C-terminal domain"/>
    <property type="match status" value="1"/>
</dbReference>
<dbReference type="Gene3D" id="3.30.230.10">
    <property type="match status" value="1"/>
</dbReference>
<feature type="domain" description="MutL C-terminal dimerisation" evidence="6">
    <location>
        <begin position="566"/>
        <end position="711"/>
    </location>
</feature>
<evidence type="ECO:0000259" key="7">
    <source>
        <dbReference type="SMART" id="SM01340"/>
    </source>
</evidence>
<evidence type="ECO:0000256" key="1">
    <source>
        <dbReference type="ARBA" id="ARBA00006082"/>
    </source>
</evidence>
<evidence type="ECO:0000313" key="9">
    <source>
        <dbReference type="Proteomes" id="UP000219453"/>
    </source>
</evidence>
<dbReference type="Proteomes" id="UP000219453">
    <property type="component" value="Unassembled WGS sequence"/>
</dbReference>
<dbReference type="RefSeq" id="WP_097008701.1">
    <property type="nucleotide sequence ID" value="NZ_OBEJ01000002.1"/>
</dbReference>
<dbReference type="NCBIfam" id="TIGR00585">
    <property type="entry name" value="mutl"/>
    <property type="match status" value="1"/>
</dbReference>
<dbReference type="InterPro" id="IPR042120">
    <property type="entry name" value="MutL_C_dimsub"/>
</dbReference>
<evidence type="ECO:0000256" key="3">
    <source>
        <dbReference type="ARBA" id="ARBA00023204"/>
    </source>
</evidence>
<dbReference type="HAMAP" id="MF_00149">
    <property type="entry name" value="DNA_mis_repair"/>
    <property type="match status" value="1"/>
</dbReference>
<evidence type="ECO:0000259" key="6">
    <source>
        <dbReference type="SMART" id="SM00853"/>
    </source>
</evidence>